<name>A0A2M9ZIG7_9LEPT</name>
<dbReference type="Proteomes" id="UP000231990">
    <property type="component" value="Unassembled WGS sequence"/>
</dbReference>
<evidence type="ECO:0000313" key="4">
    <source>
        <dbReference type="EMBL" id="PJZ68528.1"/>
    </source>
</evidence>
<dbReference type="Pfam" id="PF11612">
    <property type="entry name" value="T2SSJ"/>
    <property type="match status" value="1"/>
</dbReference>
<organism evidence="5 7">
    <name type="scientific">Leptospira perolatii</name>
    <dbReference type="NCBI Taxonomy" id="2023191"/>
    <lineage>
        <taxon>Bacteria</taxon>
        <taxon>Pseudomonadati</taxon>
        <taxon>Spirochaetota</taxon>
        <taxon>Spirochaetia</taxon>
        <taxon>Leptospirales</taxon>
        <taxon>Leptospiraceae</taxon>
        <taxon>Leptospira</taxon>
    </lineage>
</organism>
<evidence type="ECO:0000313" key="7">
    <source>
        <dbReference type="Proteomes" id="UP000231990"/>
    </source>
</evidence>
<comment type="caution">
    <text evidence="5">The sequence shown here is derived from an EMBL/GenBank/DDBJ whole genome shotgun (WGS) entry which is preliminary data.</text>
</comment>
<dbReference type="InterPro" id="IPR012902">
    <property type="entry name" value="N_methyl_site"/>
</dbReference>
<evidence type="ECO:0000256" key="2">
    <source>
        <dbReference type="ARBA" id="ARBA00021539"/>
    </source>
</evidence>
<dbReference type="EMBL" id="NPDZ01000017">
    <property type="protein sequence ID" value="PJZ71858.1"/>
    <property type="molecule type" value="Genomic_DNA"/>
</dbReference>
<keyword evidence="3" id="KW-0472">Membrane</keyword>
<evidence type="ECO:0000313" key="6">
    <source>
        <dbReference type="Proteomes" id="UP000231962"/>
    </source>
</evidence>
<evidence type="ECO:0000313" key="5">
    <source>
        <dbReference type="EMBL" id="PJZ71858.1"/>
    </source>
</evidence>
<dbReference type="Proteomes" id="UP000231962">
    <property type="component" value="Unassembled WGS sequence"/>
</dbReference>
<evidence type="ECO:0000256" key="1">
    <source>
        <dbReference type="ARBA" id="ARBA00011084"/>
    </source>
</evidence>
<feature type="transmembrane region" description="Helical" evidence="3">
    <location>
        <begin position="20"/>
        <end position="41"/>
    </location>
</feature>
<dbReference type="EMBL" id="NPDY01000020">
    <property type="protein sequence ID" value="PJZ68528.1"/>
    <property type="molecule type" value="Genomic_DNA"/>
</dbReference>
<proteinExistence type="inferred from homology"/>
<keyword evidence="3" id="KW-0812">Transmembrane</keyword>
<protein>
    <recommendedName>
        <fullName evidence="2">Type II secretion system protein J</fullName>
    </recommendedName>
</protein>
<keyword evidence="3" id="KW-1133">Transmembrane helix</keyword>
<dbReference type="PROSITE" id="PS00409">
    <property type="entry name" value="PROKAR_NTER_METHYL"/>
    <property type="match status" value="1"/>
</dbReference>
<dbReference type="OrthoDB" id="339033at2"/>
<sequence>MRSFLPRRRSKRSGFTLLELSIVAMLLGSLLVLVFGTYTSLLRISKAASDSGGATKEDAMLALENLRSTLSMAYFLQSEPRLIFVSRKERKDGKKHPGERGQHIVFAAVHPNSEETSLPEVREVEFFIKDLGEDNGLALIRREDEIVDRYPFSGGQDYTLLENVKSLSFKFSKTGSKWDDEWDSREAKSLPRLIRIEMIAKIGKDERRFETLAFPGILLK</sequence>
<dbReference type="GO" id="GO:0015627">
    <property type="term" value="C:type II protein secretion system complex"/>
    <property type="evidence" value="ECO:0007669"/>
    <property type="project" value="InterPro"/>
</dbReference>
<dbReference type="AlphaFoldDB" id="A0A2M9ZIG7"/>
<dbReference type="InterPro" id="IPR010055">
    <property type="entry name" value="T2SS_protein-GspJ"/>
</dbReference>
<accession>A0A2M9ZIG7</accession>
<comment type="similarity">
    <text evidence="1">Belongs to the GSP J family.</text>
</comment>
<dbReference type="GO" id="GO:0015628">
    <property type="term" value="P:protein secretion by the type II secretion system"/>
    <property type="evidence" value="ECO:0007669"/>
    <property type="project" value="InterPro"/>
</dbReference>
<evidence type="ECO:0000256" key="3">
    <source>
        <dbReference type="SAM" id="Phobius"/>
    </source>
</evidence>
<dbReference type="NCBIfam" id="TIGR02532">
    <property type="entry name" value="IV_pilin_GFxxxE"/>
    <property type="match status" value="1"/>
</dbReference>
<dbReference type="SUPFAM" id="SSF54523">
    <property type="entry name" value="Pili subunits"/>
    <property type="match status" value="1"/>
</dbReference>
<dbReference type="RefSeq" id="WP_100714994.1">
    <property type="nucleotide sequence ID" value="NZ_NPDY01000020.1"/>
</dbReference>
<gene>
    <name evidence="4" type="ORF">CH360_15640</name>
    <name evidence="5" type="ORF">CH373_17180</name>
</gene>
<keyword evidence="6" id="KW-1185">Reference proteome</keyword>
<reference evidence="6 7" key="1">
    <citation type="submission" date="2017-07" db="EMBL/GenBank/DDBJ databases">
        <title>Leptospira spp. isolated from tropical soils.</title>
        <authorList>
            <person name="Thibeaux R."/>
            <person name="Iraola G."/>
            <person name="Ferres I."/>
            <person name="Bierque E."/>
            <person name="Girault D."/>
            <person name="Soupe-Gilbert M.-E."/>
            <person name="Picardeau M."/>
            <person name="Goarant C."/>
        </authorList>
    </citation>
    <scope>NUCLEOTIDE SEQUENCE [LARGE SCALE GENOMIC DNA]</scope>
    <source>
        <strain evidence="5 7">FH1-B-B1</strain>
        <strain evidence="4 6">FH1-B-C1</strain>
    </source>
</reference>
<dbReference type="InterPro" id="IPR045584">
    <property type="entry name" value="Pilin-like"/>
</dbReference>